<keyword evidence="7" id="KW-0472">Membrane</keyword>
<keyword evidence="8" id="KW-0732">Signal</keyword>
<dbReference type="NCBIfam" id="TIGR01614">
    <property type="entry name" value="PME_inhib"/>
    <property type="match status" value="2"/>
</dbReference>
<keyword evidence="5" id="KW-0063">Aspartyl esterase</keyword>
<comment type="similarity">
    <text evidence="2">In the N-terminal section; belongs to the PMEI family.</text>
</comment>
<dbReference type="InterPro" id="IPR018040">
    <property type="entry name" value="Pectinesterase_Tyr_AS"/>
</dbReference>
<comment type="caution">
    <text evidence="10">The sequence shown here is derived from an EMBL/GenBank/DDBJ whole genome shotgun (WGS) entry which is preliminary data.</text>
</comment>
<dbReference type="Gene3D" id="2.160.20.10">
    <property type="entry name" value="Single-stranded right-handed beta-helix, Pectin lyase-like"/>
    <property type="match status" value="2"/>
</dbReference>
<keyword evidence="4" id="KW-0378">Hydrolase</keyword>
<feature type="signal peptide" evidence="8">
    <location>
        <begin position="1"/>
        <end position="24"/>
    </location>
</feature>
<dbReference type="SMART" id="SM00856">
    <property type="entry name" value="PMEI"/>
    <property type="match status" value="2"/>
</dbReference>
<dbReference type="EMBL" id="BDQV01000096">
    <property type="protein sequence ID" value="GAY53646.1"/>
    <property type="molecule type" value="Genomic_DNA"/>
</dbReference>
<evidence type="ECO:0000256" key="1">
    <source>
        <dbReference type="ARBA" id="ARBA00005184"/>
    </source>
</evidence>
<dbReference type="Pfam" id="PF01095">
    <property type="entry name" value="Pectinesterase"/>
    <property type="match status" value="2"/>
</dbReference>
<evidence type="ECO:0000256" key="3">
    <source>
        <dbReference type="ARBA" id="ARBA00007786"/>
    </source>
</evidence>
<gene>
    <name evidence="10" type="ORF">CUMW_150710</name>
</gene>
<dbReference type="InterPro" id="IPR035513">
    <property type="entry name" value="Invertase/methylesterase_inhib"/>
</dbReference>
<evidence type="ECO:0000313" key="10">
    <source>
        <dbReference type="EMBL" id="GAY53646.1"/>
    </source>
</evidence>
<proteinExistence type="inferred from homology"/>
<dbReference type="PROSITE" id="PS00800">
    <property type="entry name" value="PECTINESTERASE_1"/>
    <property type="match status" value="2"/>
</dbReference>
<dbReference type="InterPro" id="IPR011050">
    <property type="entry name" value="Pectin_lyase_fold/virulence"/>
</dbReference>
<feature type="domain" description="Pectinesterase inhibitor" evidence="9">
    <location>
        <begin position="549"/>
        <end position="696"/>
    </location>
</feature>
<feature type="active site" evidence="6">
    <location>
        <position position="364"/>
    </location>
</feature>
<dbReference type="FunFam" id="2.160.20.10:FF:000001">
    <property type="entry name" value="Pectinesterase"/>
    <property type="match status" value="2"/>
</dbReference>
<dbReference type="STRING" id="55188.A0A2H5PMQ8"/>
<comment type="pathway">
    <text evidence="1">Glycan metabolism; pectin degradation; 2-dehydro-3-deoxy-D-gluconate from pectin: step 1/5.</text>
</comment>
<evidence type="ECO:0000313" key="11">
    <source>
        <dbReference type="Proteomes" id="UP000236630"/>
    </source>
</evidence>
<dbReference type="PANTHER" id="PTHR31707">
    <property type="entry name" value="PECTINESTERASE"/>
    <property type="match status" value="1"/>
</dbReference>
<keyword evidence="11" id="KW-1185">Reference proteome</keyword>
<feature type="active site" evidence="6">
    <location>
        <position position="880"/>
    </location>
</feature>
<dbReference type="GO" id="GO:0004857">
    <property type="term" value="F:enzyme inhibitor activity"/>
    <property type="evidence" value="ECO:0007669"/>
    <property type="project" value="InterPro"/>
</dbReference>
<feature type="transmembrane region" description="Helical" evidence="7">
    <location>
        <begin position="358"/>
        <end position="381"/>
    </location>
</feature>
<dbReference type="GO" id="GO:0045490">
    <property type="term" value="P:pectin catabolic process"/>
    <property type="evidence" value="ECO:0007669"/>
    <property type="project" value="UniProtKB-UniPathway"/>
</dbReference>
<dbReference type="InterPro" id="IPR012334">
    <property type="entry name" value="Pectin_lyas_fold"/>
</dbReference>
<dbReference type="PROSITE" id="PS00503">
    <property type="entry name" value="PECTINESTERASE_2"/>
    <property type="match status" value="2"/>
</dbReference>
<dbReference type="InterPro" id="IPR000070">
    <property type="entry name" value="Pectinesterase_cat"/>
</dbReference>
<keyword evidence="7" id="KW-0812">Transmembrane</keyword>
<dbReference type="CDD" id="cd15798">
    <property type="entry name" value="PMEI-like_3"/>
    <property type="match status" value="2"/>
</dbReference>
<evidence type="ECO:0000256" key="6">
    <source>
        <dbReference type="PROSITE-ProRule" id="PRU10040"/>
    </source>
</evidence>
<dbReference type="Gene3D" id="1.20.140.40">
    <property type="entry name" value="Invertase/pectin methylesterase inhibitor family protein"/>
    <property type="match status" value="2"/>
</dbReference>
<protein>
    <recommendedName>
        <fullName evidence="9">Pectinesterase inhibitor domain-containing protein</fullName>
    </recommendedName>
</protein>
<dbReference type="GO" id="GO:0030599">
    <property type="term" value="F:pectinesterase activity"/>
    <property type="evidence" value="ECO:0007669"/>
    <property type="project" value="InterPro"/>
</dbReference>
<feature type="transmembrane region" description="Helical" evidence="7">
    <location>
        <begin position="531"/>
        <end position="550"/>
    </location>
</feature>
<organism evidence="10 11">
    <name type="scientific">Citrus unshiu</name>
    <name type="common">Satsuma mandarin</name>
    <name type="synonym">Citrus nobilis var. unshiu</name>
    <dbReference type="NCBI Taxonomy" id="55188"/>
    <lineage>
        <taxon>Eukaryota</taxon>
        <taxon>Viridiplantae</taxon>
        <taxon>Streptophyta</taxon>
        <taxon>Embryophyta</taxon>
        <taxon>Tracheophyta</taxon>
        <taxon>Spermatophyta</taxon>
        <taxon>Magnoliopsida</taxon>
        <taxon>eudicotyledons</taxon>
        <taxon>Gunneridae</taxon>
        <taxon>Pentapetalae</taxon>
        <taxon>rosids</taxon>
        <taxon>malvids</taxon>
        <taxon>Sapindales</taxon>
        <taxon>Rutaceae</taxon>
        <taxon>Aurantioideae</taxon>
        <taxon>Citrus</taxon>
    </lineage>
</organism>
<evidence type="ECO:0000259" key="9">
    <source>
        <dbReference type="SMART" id="SM00856"/>
    </source>
</evidence>
<comment type="similarity">
    <text evidence="3">In the C-terminal section; belongs to the pectinesterase family.</text>
</comment>
<feature type="chain" id="PRO_5014124681" description="Pectinesterase inhibitor domain-containing protein" evidence="8">
    <location>
        <begin position="25"/>
        <end position="1042"/>
    </location>
</feature>
<keyword evidence="7" id="KW-1133">Transmembrane helix</keyword>
<dbReference type="Proteomes" id="UP000236630">
    <property type="component" value="Unassembled WGS sequence"/>
</dbReference>
<dbReference type="SUPFAM" id="SSF51126">
    <property type="entry name" value="Pectin lyase-like"/>
    <property type="match status" value="2"/>
</dbReference>
<evidence type="ECO:0000256" key="4">
    <source>
        <dbReference type="ARBA" id="ARBA00022801"/>
    </source>
</evidence>
<accession>A0A2H5PMQ8</accession>
<dbReference type="SUPFAM" id="SSF101148">
    <property type="entry name" value="Plant invertase/pectin methylesterase inhibitor"/>
    <property type="match status" value="2"/>
</dbReference>
<evidence type="ECO:0000256" key="2">
    <source>
        <dbReference type="ARBA" id="ARBA00006027"/>
    </source>
</evidence>
<dbReference type="Pfam" id="PF04043">
    <property type="entry name" value="PMEI"/>
    <property type="match status" value="2"/>
</dbReference>
<dbReference type="InterPro" id="IPR033131">
    <property type="entry name" value="Pectinesterase_Asp_AS"/>
</dbReference>
<sequence length="1042" mass="115999">MAKENISLLIIFISLSSIFYPALSRRPSATNITWWCSKTPHPEPCKYFLSRSHHRYTFKHRSDFRKIIVQVAIEQAHKAHDQVMEFGTNCENKHQKAAWSDCVKLYANTVLQLNRTLQGLKSDRSCTDFDAQTWLSTALTNIRTCQSGYMELNVSDFITPVMSNNLSQLISNSLAVNGVLLKRENVTYTNGFPSWLSGHERNLLESSSLEARANLVVATDGSGNYRTIQAAINAAARRRGSGRFIIHVKRGVYRENIEVGLNNNNIMLVGEGMRNTIITSGQSVGSGSTTYSSATAGIDGLHFMGRDITFQNTAGPLKGQAVALRSASDLSVFYRCAFQGYQDTLMVHSQRQFYKKCYIYGTIDFIFGNAAVVFQNCIIFVRKPLKGQANVITAQGRNDPFQNTAISIHSSRVLPANDLKPVVRNFKTYLGRPWQQYSRTVILKTYIDGFVSPLGWSTWSPGNNFALDTLFYGEYENYGPGSSTRHRVKWRGFHVITSPKVASQFTVGSLIAGRSWLPATASALMAMKLSVFLLFISLISFFAPALSSVASNGVDYWCSKTPHPEPCKYFMQQNSKHFAVPKQKSEFRRMAMSLALDRALTAQNHNKWLGSKCRNHKEKVAWADCLKLYQDTINQLNHTLDSNTKCTDFDAQTWLSTALTNLETCRAGFVELGVPDYVLPLMSNNVTKLISNTLALRNASTVPETYKGGFPSWVKPGDRKLLQTSPVRPNLVVAQDGSGNYRTIKAALDAAAKRTGSGRFVIHVKRGVYKENLEIGNKMKNIMLVGDGLRYTIITGSRSVGGGFTTFNSATVAVTGDGFIARGITFRNTAGPQNHQAVALRAGSDLSVFYQCGFEGYQDTLYVHSQRQFYKECYIYGTVDFIFGNAAVVLQNCMIYARRPMDKQKNVVTAQGRTDPNQNTGISIHNSRVMAAPDLVPVLSKFKTFLGRPWKEYSRTVYMQTYLDSLVDPAGWLEWSGNFALNTLFYGEYKNIGPAASTSGRVKWRGYRVITSATEASKFTVGSFITGNSWLPATGVPFRSGL</sequence>
<evidence type="ECO:0000256" key="5">
    <source>
        <dbReference type="ARBA" id="ARBA00023085"/>
    </source>
</evidence>
<dbReference type="InterPro" id="IPR006501">
    <property type="entry name" value="Pectinesterase_inhib_dom"/>
</dbReference>
<dbReference type="UniPathway" id="UPA00545">
    <property type="reaction ID" value="UER00823"/>
</dbReference>
<feature type="domain" description="Pectinesterase inhibitor" evidence="9">
    <location>
        <begin position="27"/>
        <end position="176"/>
    </location>
</feature>
<evidence type="ECO:0000256" key="7">
    <source>
        <dbReference type="SAM" id="Phobius"/>
    </source>
</evidence>
<dbReference type="AlphaFoldDB" id="A0A2H5PMQ8"/>
<reference evidence="10 11" key="1">
    <citation type="journal article" date="2017" name="Front. Genet.">
        <title>Draft sequencing of the heterozygous diploid genome of Satsuma (Citrus unshiu Marc.) using a hybrid assembly approach.</title>
        <authorList>
            <person name="Shimizu T."/>
            <person name="Tanizawa Y."/>
            <person name="Mochizuki T."/>
            <person name="Nagasaki H."/>
            <person name="Yoshioka T."/>
            <person name="Toyoda A."/>
            <person name="Fujiyama A."/>
            <person name="Kaminuma E."/>
            <person name="Nakamura Y."/>
        </authorList>
    </citation>
    <scope>NUCLEOTIDE SEQUENCE [LARGE SCALE GENOMIC DNA]</scope>
    <source>
        <strain evidence="11">cv. Miyagawa wase</strain>
    </source>
</reference>
<dbReference type="GO" id="GO:0042545">
    <property type="term" value="P:cell wall modification"/>
    <property type="evidence" value="ECO:0007669"/>
    <property type="project" value="InterPro"/>
</dbReference>
<evidence type="ECO:0000256" key="8">
    <source>
        <dbReference type="SAM" id="SignalP"/>
    </source>
</evidence>
<name>A0A2H5PMQ8_CITUN</name>